<dbReference type="GO" id="GO:0042597">
    <property type="term" value="C:periplasmic space"/>
    <property type="evidence" value="ECO:0007669"/>
    <property type="project" value="InterPro"/>
</dbReference>
<dbReference type="OrthoDB" id="9815002at2"/>
<reference evidence="6 7" key="1">
    <citation type="submission" date="2017-03" db="EMBL/GenBank/DDBJ databases">
        <authorList>
            <person name="Afonso C.L."/>
            <person name="Miller P.J."/>
            <person name="Scott M.A."/>
            <person name="Spackman E."/>
            <person name="Goraichik I."/>
            <person name="Dimitrov K.M."/>
            <person name="Suarez D.L."/>
            <person name="Swayne D.E."/>
        </authorList>
    </citation>
    <scope>NUCLEOTIDE SEQUENCE [LARGE SCALE GENOMIC DNA]</scope>
    <source>
        <strain evidence="6 7">CECT 7450</strain>
    </source>
</reference>
<evidence type="ECO:0000256" key="2">
    <source>
        <dbReference type="ARBA" id="ARBA00009387"/>
    </source>
</evidence>
<sequence length="654" mass="72967">MQDMMRRFSILIALLCLGTIARAADPEPIAPRPLASALHAMRADRWDVAAKLAARDGPVAVDMIEWFRLREGEGTPGEVLAFLARNDDWPGVAYLRKQSEFVMSTADNDAILRFYDGYLPQTGLGALSYARALEASERLERAEIVITLAWLSLDLTTKEHDAILAVYGDELKVHHEDRLDMALWRGLKDHKQMLPLASEKKRKLAEIRLKLKNGKSGLSDYIEGLPKATREDPGVAYEAFNYYIRRNVPDAAIKTILRQSRMNGGLSEPDRWAGWRRVLVRQHMGEGNAQLAYDLASVHQMTNGASYADLEWLSGYLALTYLDEPELALDHFQRFRAAVKSPISMGRAGYWLGRAQDALGDNEAAKIAYAQGARHQTSFYGLLAAEKVEQTHDPDLAGKEVFPNWEDADFVNSSLFKAMALARAAGDLNLAERFVVQMAETLSRVELGQLGDALEEMHEPHLQVMMGKAAAKRGMVLPGPYYALHPMKEMEFPVPTEMALAIARRESEFDTRVVSGAKAQGLMQILPGTAADVARELGIAHDPAQVLRNWRYNARLGSAYLAGLSDRFDSNVILMSAGYNAGPGRPIRWMKDRGDPRDTSVDVIDWIEHIPFRETRNYVMRVAESLPVYRARLGKTPHPVPFSEELKGATVPSN</sequence>
<feature type="domain" description="Transglycosylase SLT" evidence="5">
    <location>
        <begin position="491"/>
        <end position="596"/>
    </location>
</feature>
<dbReference type="EMBL" id="FWFX01000002">
    <property type="protein sequence ID" value="SLN25129.1"/>
    <property type="molecule type" value="Genomic_DNA"/>
</dbReference>
<dbReference type="GO" id="GO:0004553">
    <property type="term" value="F:hydrolase activity, hydrolyzing O-glycosyl compounds"/>
    <property type="evidence" value="ECO:0007669"/>
    <property type="project" value="InterPro"/>
</dbReference>
<dbReference type="PANTHER" id="PTHR37423">
    <property type="entry name" value="SOLUBLE LYTIC MUREIN TRANSGLYCOSYLASE-RELATED"/>
    <property type="match status" value="1"/>
</dbReference>
<evidence type="ECO:0000256" key="4">
    <source>
        <dbReference type="SAM" id="SignalP"/>
    </source>
</evidence>
<organism evidence="6 7">
    <name type="scientific">Roseovarius albus</name>
    <dbReference type="NCBI Taxonomy" id="1247867"/>
    <lineage>
        <taxon>Bacteria</taxon>
        <taxon>Pseudomonadati</taxon>
        <taxon>Pseudomonadota</taxon>
        <taxon>Alphaproteobacteria</taxon>
        <taxon>Rhodobacterales</taxon>
        <taxon>Roseobacteraceae</taxon>
        <taxon>Roseovarius</taxon>
    </lineage>
</organism>
<evidence type="ECO:0000256" key="3">
    <source>
        <dbReference type="ARBA" id="ARBA00022729"/>
    </source>
</evidence>
<dbReference type="SUPFAM" id="SSF48435">
    <property type="entry name" value="Bacterial muramidases"/>
    <property type="match status" value="1"/>
</dbReference>
<dbReference type="PANTHER" id="PTHR37423:SF2">
    <property type="entry name" value="MEMBRANE-BOUND LYTIC MUREIN TRANSGLYCOSYLASE C"/>
    <property type="match status" value="1"/>
</dbReference>
<dbReference type="SUPFAM" id="SSF53955">
    <property type="entry name" value="Lysozyme-like"/>
    <property type="match status" value="1"/>
</dbReference>
<protein>
    <submittedName>
        <fullName evidence="6">Soluble lytic murein transglycosylase</fullName>
        <ecNumber evidence="6">4.2.2.-</ecNumber>
    </submittedName>
</protein>
<comment type="similarity">
    <text evidence="2">Belongs to the virb1 family.</text>
</comment>
<dbReference type="CDD" id="cd13401">
    <property type="entry name" value="Slt70-like"/>
    <property type="match status" value="1"/>
</dbReference>
<proteinExistence type="inferred from homology"/>
<dbReference type="AlphaFoldDB" id="A0A1X6YMC1"/>
<evidence type="ECO:0000259" key="5">
    <source>
        <dbReference type="Pfam" id="PF01464"/>
    </source>
</evidence>
<keyword evidence="3 4" id="KW-0732">Signal</keyword>
<evidence type="ECO:0000313" key="6">
    <source>
        <dbReference type="EMBL" id="SLN25129.1"/>
    </source>
</evidence>
<dbReference type="GO" id="GO:0016829">
    <property type="term" value="F:lyase activity"/>
    <property type="evidence" value="ECO:0007669"/>
    <property type="project" value="UniProtKB-KW"/>
</dbReference>
<dbReference type="Proteomes" id="UP000193061">
    <property type="component" value="Unassembled WGS sequence"/>
</dbReference>
<accession>A0A1X6YMC1</accession>
<comment type="similarity">
    <text evidence="1">Belongs to the transglycosylase Slt family.</text>
</comment>
<evidence type="ECO:0000256" key="1">
    <source>
        <dbReference type="ARBA" id="ARBA00007734"/>
    </source>
</evidence>
<gene>
    <name evidence="6" type="primary">slt_2</name>
    <name evidence="6" type="ORF">ROA7450_01046</name>
</gene>
<dbReference type="Pfam" id="PF01464">
    <property type="entry name" value="SLT"/>
    <property type="match status" value="1"/>
</dbReference>
<keyword evidence="6" id="KW-0456">Lyase</keyword>
<keyword evidence="7" id="KW-1185">Reference proteome</keyword>
<name>A0A1X6YMC1_9RHOB</name>
<feature type="chain" id="PRO_5012801313" evidence="4">
    <location>
        <begin position="24"/>
        <end position="654"/>
    </location>
</feature>
<dbReference type="InterPro" id="IPR008258">
    <property type="entry name" value="Transglycosylase_SLT_dom_1"/>
</dbReference>
<dbReference type="EC" id="4.2.2.-" evidence="6"/>
<dbReference type="InterPro" id="IPR008939">
    <property type="entry name" value="Lytic_TGlycosylase_superhlx_U"/>
</dbReference>
<dbReference type="Gene3D" id="1.25.20.10">
    <property type="entry name" value="Bacterial muramidases"/>
    <property type="match status" value="1"/>
</dbReference>
<dbReference type="InterPro" id="IPR023346">
    <property type="entry name" value="Lysozyme-like_dom_sf"/>
</dbReference>
<dbReference type="Gene3D" id="1.10.530.10">
    <property type="match status" value="1"/>
</dbReference>
<feature type="signal peptide" evidence="4">
    <location>
        <begin position="1"/>
        <end position="23"/>
    </location>
</feature>
<evidence type="ECO:0000313" key="7">
    <source>
        <dbReference type="Proteomes" id="UP000193061"/>
    </source>
</evidence>